<organism evidence="2 3">
    <name type="scientific">Sordaria brevicollis</name>
    <dbReference type="NCBI Taxonomy" id="83679"/>
    <lineage>
        <taxon>Eukaryota</taxon>
        <taxon>Fungi</taxon>
        <taxon>Dikarya</taxon>
        <taxon>Ascomycota</taxon>
        <taxon>Pezizomycotina</taxon>
        <taxon>Sordariomycetes</taxon>
        <taxon>Sordariomycetidae</taxon>
        <taxon>Sordariales</taxon>
        <taxon>Sordariaceae</taxon>
        <taxon>Sordaria</taxon>
    </lineage>
</organism>
<evidence type="ECO:0000256" key="1">
    <source>
        <dbReference type="SAM" id="MobiDB-lite"/>
    </source>
</evidence>
<feature type="compositionally biased region" description="Low complexity" evidence="1">
    <location>
        <begin position="67"/>
        <end position="76"/>
    </location>
</feature>
<feature type="region of interest" description="Disordered" evidence="1">
    <location>
        <begin position="1"/>
        <end position="22"/>
    </location>
</feature>
<accession>A0AAE0NVS1</accession>
<comment type="caution">
    <text evidence="2">The sequence shown here is derived from an EMBL/GenBank/DDBJ whole genome shotgun (WGS) entry which is preliminary data.</text>
</comment>
<feature type="region of interest" description="Disordered" evidence="1">
    <location>
        <begin position="41"/>
        <end position="112"/>
    </location>
</feature>
<evidence type="ECO:0000313" key="3">
    <source>
        <dbReference type="Proteomes" id="UP001281003"/>
    </source>
</evidence>
<evidence type="ECO:0000313" key="2">
    <source>
        <dbReference type="EMBL" id="KAK3388576.1"/>
    </source>
</evidence>
<dbReference type="AlphaFoldDB" id="A0AAE0NVS1"/>
<keyword evidence="3" id="KW-1185">Reference proteome</keyword>
<feature type="region of interest" description="Disordered" evidence="1">
    <location>
        <begin position="184"/>
        <end position="242"/>
    </location>
</feature>
<dbReference type="EMBL" id="JAUTDP010000015">
    <property type="protein sequence ID" value="KAK3388576.1"/>
    <property type="molecule type" value="Genomic_DNA"/>
</dbReference>
<gene>
    <name evidence="2" type="ORF">B0T20DRAFT_397569</name>
</gene>
<protein>
    <submittedName>
        <fullName evidence="2">Uncharacterized protein</fullName>
    </submittedName>
</protein>
<reference evidence="2" key="2">
    <citation type="submission" date="2023-07" db="EMBL/GenBank/DDBJ databases">
        <authorList>
            <consortium name="Lawrence Berkeley National Laboratory"/>
            <person name="Haridas S."/>
            <person name="Hensen N."/>
            <person name="Bonometti L."/>
            <person name="Westerberg I."/>
            <person name="Brannstrom I.O."/>
            <person name="Guillou S."/>
            <person name="Cros-Aarteil S."/>
            <person name="Calhoun S."/>
            <person name="Kuo A."/>
            <person name="Mondo S."/>
            <person name="Pangilinan J."/>
            <person name="Riley R."/>
            <person name="LaButti K."/>
            <person name="Andreopoulos B."/>
            <person name="Lipzen A."/>
            <person name="Chen C."/>
            <person name="Yanf M."/>
            <person name="Daum C."/>
            <person name="Ng V."/>
            <person name="Clum A."/>
            <person name="Steindorff A."/>
            <person name="Ohm R."/>
            <person name="Martin F."/>
            <person name="Silar P."/>
            <person name="Natvig D."/>
            <person name="Lalanne C."/>
            <person name="Gautier V."/>
            <person name="Ament-velasquez S.L."/>
            <person name="Kruys A."/>
            <person name="Hutchinson M.I."/>
            <person name="Powell A.J."/>
            <person name="Barry K."/>
            <person name="Miller A.N."/>
            <person name="Grigoriev I.V."/>
            <person name="Debuchy R."/>
            <person name="Gladieux P."/>
            <person name="Thoren M.H."/>
            <person name="Johannesson H."/>
        </authorList>
    </citation>
    <scope>NUCLEOTIDE SEQUENCE</scope>
    <source>
        <strain evidence="2">FGSC 1904</strain>
    </source>
</reference>
<proteinExistence type="predicted"/>
<sequence length="242" mass="26412">MDPSKEVTQKLAKLNIRPPNPRAPVPANVLHLSGQNLAPLGFPGQAGFQTARGPQAKSTTKNKIRDNNGNNNKSIKPTASPIFGPATGPITPIPSRKSSKNFELTKKPNPKAMKTISRNIAETLALHSPTLTSQSTSTTGHIASSIAKYHEKMSAGIAKLLRRDTTPKPLTGPSARIKQWLMAKGEEKERHRHRNRRTLGALGSSSRSIRRKKLGLRREGATLGDIKEEEEGNKEEDTVMKD</sequence>
<reference evidence="2" key="1">
    <citation type="journal article" date="2023" name="Mol. Phylogenet. Evol.">
        <title>Genome-scale phylogeny and comparative genomics of the fungal order Sordariales.</title>
        <authorList>
            <person name="Hensen N."/>
            <person name="Bonometti L."/>
            <person name="Westerberg I."/>
            <person name="Brannstrom I.O."/>
            <person name="Guillou S."/>
            <person name="Cros-Aarteil S."/>
            <person name="Calhoun S."/>
            <person name="Haridas S."/>
            <person name="Kuo A."/>
            <person name="Mondo S."/>
            <person name="Pangilinan J."/>
            <person name="Riley R."/>
            <person name="LaButti K."/>
            <person name="Andreopoulos B."/>
            <person name="Lipzen A."/>
            <person name="Chen C."/>
            <person name="Yan M."/>
            <person name="Daum C."/>
            <person name="Ng V."/>
            <person name="Clum A."/>
            <person name="Steindorff A."/>
            <person name="Ohm R.A."/>
            <person name="Martin F."/>
            <person name="Silar P."/>
            <person name="Natvig D.O."/>
            <person name="Lalanne C."/>
            <person name="Gautier V."/>
            <person name="Ament-Velasquez S.L."/>
            <person name="Kruys A."/>
            <person name="Hutchinson M.I."/>
            <person name="Powell A.J."/>
            <person name="Barry K."/>
            <person name="Miller A.N."/>
            <person name="Grigoriev I.V."/>
            <person name="Debuchy R."/>
            <person name="Gladieux P."/>
            <person name="Hiltunen Thoren M."/>
            <person name="Johannesson H."/>
        </authorList>
    </citation>
    <scope>NUCLEOTIDE SEQUENCE</scope>
    <source>
        <strain evidence="2">FGSC 1904</strain>
    </source>
</reference>
<dbReference type="Proteomes" id="UP001281003">
    <property type="component" value="Unassembled WGS sequence"/>
</dbReference>
<name>A0AAE0NVS1_SORBR</name>